<dbReference type="Proteomes" id="UP000003009">
    <property type="component" value="Unassembled WGS sequence"/>
</dbReference>
<proteinExistence type="predicted"/>
<organism evidence="2 3">
    <name type="scientific">Kingella oralis ATCC 51147</name>
    <dbReference type="NCBI Taxonomy" id="629741"/>
    <lineage>
        <taxon>Bacteria</taxon>
        <taxon>Pseudomonadati</taxon>
        <taxon>Pseudomonadota</taxon>
        <taxon>Betaproteobacteria</taxon>
        <taxon>Neisseriales</taxon>
        <taxon>Neisseriaceae</taxon>
        <taxon>Kingella</taxon>
    </lineage>
</organism>
<name>C4GHT2_9NEIS</name>
<evidence type="ECO:0000313" key="2">
    <source>
        <dbReference type="EMBL" id="EEP68520.1"/>
    </source>
</evidence>
<sequence>MHSGKPQPTPTAPQNKPTPQSPPSVFRLPMAAATHPKAA</sequence>
<dbReference type="AlphaFoldDB" id="C4GHT2"/>
<feature type="region of interest" description="Disordered" evidence="1">
    <location>
        <begin position="1"/>
        <end position="39"/>
    </location>
</feature>
<comment type="caution">
    <text evidence="2">The sequence shown here is derived from an EMBL/GenBank/DDBJ whole genome shotgun (WGS) entry which is preliminary data.</text>
</comment>
<evidence type="ECO:0000256" key="1">
    <source>
        <dbReference type="SAM" id="MobiDB-lite"/>
    </source>
</evidence>
<dbReference type="HOGENOM" id="CLU_3311180_0_0_4"/>
<reference evidence="2" key="1">
    <citation type="submission" date="2009-04" db="EMBL/GenBank/DDBJ databases">
        <authorList>
            <person name="Weinstock G."/>
            <person name="Sodergren E."/>
            <person name="Clifton S."/>
            <person name="Fulton L."/>
            <person name="Fulton B."/>
            <person name="Courtney L."/>
            <person name="Fronick C."/>
            <person name="Harrison M."/>
            <person name="Strong C."/>
            <person name="Farmer C."/>
            <person name="Delahaunty K."/>
            <person name="Markovic C."/>
            <person name="Hall O."/>
            <person name="Minx P."/>
            <person name="Tomlinson C."/>
            <person name="Mitreva M."/>
            <person name="Nelson J."/>
            <person name="Hou S."/>
            <person name="Wollam A."/>
            <person name="Pepin K.H."/>
            <person name="Johnson M."/>
            <person name="Bhonagiri V."/>
            <person name="Nash W.E."/>
            <person name="Warren W."/>
            <person name="Chinwalla A."/>
            <person name="Mardis E.R."/>
            <person name="Wilson R.K."/>
        </authorList>
    </citation>
    <scope>NUCLEOTIDE SEQUENCE [LARGE SCALE GENOMIC DNA]</scope>
    <source>
        <strain evidence="2">ATCC 51147</strain>
    </source>
</reference>
<dbReference type="EMBL" id="ACJW02000002">
    <property type="protein sequence ID" value="EEP68520.1"/>
    <property type="molecule type" value="Genomic_DNA"/>
</dbReference>
<protein>
    <submittedName>
        <fullName evidence="2">Uncharacterized protein</fullName>
    </submittedName>
</protein>
<gene>
    <name evidence="2" type="ORF">GCWU000324_00420</name>
</gene>
<evidence type="ECO:0000313" key="3">
    <source>
        <dbReference type="Proteomes" id="UP000003009"/>
    </source>
</evidence>
<keyword evidence="3" id="KW-1185">Reference proteome</keyword>
<accession>C4GHT2</accession>